<name>A0ABR2DY30_9ROSI</name>
<reference evidence="4 5" key="1">
    <citation type="journal article" date="2024" name="G3 (Bethesda)">
        <title>Genome assembly of Hibiscus sabdariffa L. provides insights into metabolisms of medicinal natural products.</title>
        <authorList>
            <person name="Kim T."/>
        </authorList>
    </citation>
    <scope>NUCLEOTIDE SEQUENCE [LARGE SCALE GENOMIC DNA]</scope>
    <source>
        <strain evidence="4">TK-2024</strain>
        <tissue evidence="4">Old leaves</tissue>
    </source>
</reference>
<dbReference type="Gene3D" id="3.10.590.10">
    <property type="entry name" value="ph1033 like domains"/>
    <property type="match status" value="1"/>
</dbReference>
<comment type="similarity">
    <text evidence="1">Belongs to the YTHDF family.</text>
</comment>
<dbReference type="InterPro" id="IPR045168">
    <property type="entry name" value="YTH_prot"/>
</dbReference>
<dbReference type="PROSITE" id="PS50882">
    <property type="entry name" value="YTH"/>
    <property type="match status" value="1"/>
</dbReference>
<proteinExistence type="inferred from homology"/>
<comment type="caution">
    <text evidence="4">The sequence shown here is derived from an EMBL/GenBank/DDBJ whole genome shotgun (WGS) entry which is preliminary data.</text>
</comment>
<evidence type="ECO:0000313" key="4">
    <source>
        <dbReference type="EMBL" id="KAK8548883.1"/>
    </source>
</evidence>
<keyword evidence="5" id="KW-1185">Reference proteome</keyword>
<dbReference type="Proteomes" id="UP001472677">
    <property type="component" value="Unassembled WGS sequence"/>
</dbReference>
<comment type="function">
    <text evidence="1">Specifically recognizes and binds N6-methyladenosine (m6A)-containing RNAs, and regulates mRNA stability. M6A is a modification present at internal sites of mRNAs and some non-coding RNAs and plays a role in mRNA stability and processing.</text>
</comment>
<evidence type="ECO:0000256" key="2">
    <source>
        <dbReference type="SAM" id="MobiDB-lite"/>
    </source>
</evidence>
<sequence>MDEELNILVLQNQSDSLSKVTDGQSKHYAIQGSIPNSSGSASALAHQTYQLVMPFLTTDEDDVHKSIKYNLWSSTPRGNEKLESAFEDAQKTAAGKPSSWPIFLFFSVRQPSASRRRPNYEFPSIPSFETNSLP</sequence>
<feature type="region of interest" description="Disordered" evidence="2">
    <location>
        <begin position="112"/>
        <end position="134"/>
    </location>
</feature>
<keyword evidence="1" id="KW-0694">RNA-binding</keyword>
<dbReference type="Pfam" id="PF04146">
    <property type="entry name" value="YTH"/>
    <property type="match status" value="1"/>
</dbReference>
<organism evidence="4 5">
    <name type="scientific">Hibiscus sabdariffa</name>
    <name type="common">roselle</name>
    <dbReference type="NCBI Taxonomy" id="183260"/>
    <lineage>
        <taxon>Eukaryota</taxon>
        <taxon>Viridiplantae</taxon>
        <taxon>Streptophyta</taxon>
        <taxon>Embryophyta</taxon>
        <taxon>Tracheophyta</taxon>
        <taxon>Spermatophyta</taxon>
        <taxon>Magnoliopsida</taxon>
        <taxon>eudicotyledons</taxon>
        <taxon>Gunneridae</taxon>
        <taxon>Pentapetalae</taxon>
        <taxon>rosids</taxon>
        <taxon>malvids</taxon>
        <taxon>Malvales</taxon>
        <taxon>Malvaceae</taxon>
        <taxon>Malvoideae</taxon>
        <taxon>Hibiscus</taxon>
    </lineage>
</organism>
<evidence type="ECO:0000313" key="5">
    <source>
        <dbReference type="Proteomes" id="UP001472677"/>
    </source>
</evidence>
<dbReference type="EMBL" id="JBBPBM010000021">
    <property type="protein sequence ID" value="KAK8548883.1"/>
    <property type="molecule type" value="Genomic_DNA"/>
</dbReference>
<dbReference type="PANTHER" id="PTHR12357:SF92">
    <property type="entry name" value="YTH DOMAIN-CONTAINING FAMILY PROTEIN"/>
    <property type="match status" value="1"/>
</dbReference>
<dbReference type="InterPro" id="IPR007275">
    <property type="entry name" value="YTH_domain"/>
</dbReference>
<accession>A0ABR2DY30</accession>
<evidence type="ECO:0000256" key="1">
    <source>
        <dbReference type="RuleBase" id="RU369095"/>
    </source>
</evidence>
<protein>
    <recommendedName>
        <fullName evidence="1">YTH domain-containing family protein</fullName>
    </recommendedName>
</protein>
<evidence type="ECO:0000259" key="3">
    <source>
        <dbReference type="PROSITE" id="PS50882"/>
    </source>
</evidence>
<feature type="domain" description="YTH" evidence="3">
    <location>
        <begin position="50"/>
        <end position="134"/>
    </location>
</feature>
<gene>
    <name evidence="4" type="ORF">V6N12_061787</name>
</gene>
<dbReference type="PANTHER" id="PTHR12357">
    <property type="entry name" value="YTH YT521-B HOMOLOGY DOMAIN-CONTAINING"/>
    <property type="match status" value="1"/>
</dbReference>